<feature type="domain" description="Zinc-ribbon" evidence="2">
    <location>
        <begin position="133"/>
        <end position="154"/>
    </location>
</feature>
<dbReference type="RefSeq" id="WP_034355653.1">
    <property type="nucleotide sequence ID" value="NZ_JRPR02000002.1"/>
</dbReference>
<evidence type="ECO:0000256" key="1">
    <source>
        <dbReference type="SAM" id="Phobius"/>
    </source>
</evidence>
<evidence type="ECO:0000313" key="4">
    <source>
        <dbReference type="Proteomes" id="UP000029733"/>
    </source>
</evidence>
<feature type="transmembrane region" description="Helical" evidence="1">
    <location>
        <begin position="46"/>
        <end position="67"/>
    </location>
</feature>
<dbReference type="Proteomes" id="UP000029733">
    <property type="component" value="Unassembled WGS sequence"/>
</dbReference>
<organism evidence="3 4">
    <name type="scientific">Helicobacter jaachi</name>
    <dbReference type="NCBI Taxonomy" id="1677920"/>
    <lineage>
        <taxon>Bacteria</taxon>
        <taxon>Pseudomonadati</taxon>
        <taxon>Campylobacterota</taxon>
        <taxon>Epsilonproteobacteria</taxon>
        <taxon>Campylobacterales</taxon>
        <taxon>Helicobacteraceae</taxon>
        <taxon>Helicobacter</taxon>
    </lineage>
</organism>
<keyword evidence="4" id="KW-1185">Reference proteome</keyword>
<sequence>MGTVSVFMLECFVVALAFFINLVIGCFISALVMYGIFFAKRKWIRYLCSIIIIVILLCCMLQIFAFIVGSDVAMLIGLIISALELFIGYKIAQRYHRKKSRNTNTETSGAANGNVTNIETIEPETTSMRDRIYCIHCGTENEKVANFCGKCGKKILD</sequence>
<name>A0A4U8TE60_9HELI</name>
<dbReference type="EMBL" id="JRPR02000002">
    <property type="protein sequence ID" value="TLD96967.1"/>
    <property type="molecule type" value="Genomic_DNA"/>
</dbReference>
<keyword evidence="1" id="KW-0472">Membrane</keyword>
<reference evidence="3 4" key="1">
    <citation type="journal article" date="2014" name="Genome Announc.">
        <title>Draft genome sequences of eight enterohepatic helicobacter species isolated from both laboratory and wild rodents.</title>
        <authorList>
            <person name="Sheh A."/>
            <person name="Shen Z."/>
            <person name="Fox J.G."/>
        </authorList>
    </citation>
    <scope>NUCLEOTIDE SEQUENCE [LARGE SCALE GENOMIC DNA]</scope>
    <source>
        <strain evidence="3 4">MIT 09-6949</strain>
    </source>
</reference>
<dbReference type="AlphaFoldDB" id="A0A4U8TE60"/>
<evidence type="ECO:0000313" key="3">
    <source>
        <dbReference type="EMBL" id="TLD96967.1"/>
    </source>
</evidence>
<comment type="caution">
    <text evidence="3">The sequence shown here is derived from an EMBL/GenBank/DDBJ whole genome shotgun (WGS) entry which is preliminary data.</text>
</comment>
<keyword evidence="1" id="KW-0812">Transmembrane</keyword>
<feature type="transmembrane region" description="Helical" evidence="1">
    <location>
        <begin position="73"/>
        <end position="92"/>
    </location>
</feature>
<dbReference type="STRING" id="1677920.LS71_06915"/>
<dbReference type="OrthoDB" id="9788304at2"/>
<proteinExistence type="predicted"/>
<keyword evidence="1" id="KW-1133">Transmembrane helix</keyword>
<evidence type="ECO:0000259" key="2">
    <source>
        <dbReference type="Pfam" id="PF13240"/>
    </source>
</evidence>
<accession>A0A4U8TE60</accession>
<dbReference type="InterPro" id="IPR026870">
    <property type="entry name" value="Zinc_ribbon_dom"/>
</dbReference>
<protein>
    <submittedName>
        <fullName evidence="3">Zinc ribbon domain-containing protein</fullName>
    </submittedName>
</protein>
<feature type="transmembrane region" description="Helical" evidence="1">
    <location>
        <begin position="12"/>
        <end position="39"/>
    </location>
</feature>
<dbReference type="Pfam" id="PF13240">
    <property type="entry name" value="Zn_Ribbon_1"/>
    <property type="match status" value="1"/>
</dbReference>
<gene>
    <name evidence="3" type="ORF">LS71_005095</name>
</gene>